<name>A0A285CR11_9BACI</name>
<dbReference type="NCBIfam" id="TIGR03828">
    <property type="entry name" value="pfkB"/>
    <property type="match status" value="1"/>
</dbReference>
<evidence type="ECO:0000313" key="13">
    <source>
        <dbReference type="EMBL" id="SNX69506.1"/>
    </source>
</evidence>
<evidence type="ECO:0000256" key="5">
    <source>
        <dbReference type="ARBA" id="ARBA00022741"/>
    </source>
</evidence>
<dbReference type="GO" id="GO:0005524">
    <property type="term" value="F:ATP binding"/>
    <property type="evidence" value="ECO:0007669"/>
    <property type="project" value="UniProtKB-UniRule"/>
</dbReference>
<dbReference type="SUPFAM" id="SSF53613">
    <property type="entry name" value="Ribokinase-like"/>
    <property type="match status" value="1"/>
</dbReference>
<evidence type="ECO:0000256" key="4">
    <source>
        <dbReference type="ARBA" id="ARBA00022679"/>
    </source>
</evidence>
<dbReference type="GO" id="GO:0005829">
    <property type="term" value="C:cytosol"/>
    <property type="evidence" value="ECO:0007669"/>
    <property type="project" value="TreeGrafter"/>
</dbReference>
<dbReference type="CDD" id="cd01164">
    <property type="entry name" value="FruK_PfkB_like"/>
    <property type="match status" value="1"/>
</dbReference>
<keyword evidence="5 11" id="KW-0547">Nucleotide-binding</keyword>
<dbReference type="GO" id="GO:0016052">
    <property type="term" value="P:carbohydrate catabolic process"/>
    <property type="evidence" value="ECO:0007669"/>
    <property type="project" value="UniProtKB-ARBA"/>
</dbReference>
<protein>
    <recommendedName>
        <fullName evidence="3 11">1-phosphofructokinase</fullName>
        <shortName evidence="11">Fru1PK</shortName>
        <ecNumber evidence="2 11">2.7.1.56</ecNumber>
    </recommendedName>
    <alternativeName>
        <fullName evidence="8 11">Fructose 1-phosphate kinase</fullName>
    </alternativeName>
</protein>
<keyword evidence="6 11" id="KW-0418">Kinase</keyword>
<dbReference type="PIRSF" id="PIRSF000535">
    <property type="entry name" value="1PFK/6PFK/LacC"/>
    <property type="match status" value="1"/>
</dbReference>
<dbReference type="Gene3D" id="3.40.1190.20">
    <property type="match status" value="1"/>
</dbReference>
<dbReference type="InterPro" id="IPR011611">
    <property type="entry name" value="PfkB_dom"/>
</dbReference>
<dbReference type="InterPro" id="IPR022463">
    <property type="entry name" value="1-PFruKinase"/>
</dbReference>
<evidence type="ECO:0000256" key="7">
    <source>
        <dbReference type="ARBA" id="ARBA00022840"/>
    </source>
</evidence>
<dbReference type="Proteomes" id="UP000219546">
    <property type="component" value="Unassembled WGS sequence"/>
</dbReference>
<dbReference type="GO" id="GO:0008662">
    <property type="term" value="F:1-phosphofructokinase activity"/>
    <property type="evidence" value="ECO:0007669"/>
    <property type="project" value="UniProtKB-UniRule"/>
</dbReference>
<dbReference type="GO" id="GO:0044281">
    <property type="term" value="P:small molecule metabolic process"/>
    <property type="evidence" value="ECO:0007669"/>
    <property type="project" value="UniProtKB-ARBA"/>
</dbReference>
<evidence type="ECO:0000256" key="2">
    <source>
        <dbReference type="ARBA" id="ARBA00012131"/>
    </source>
</evidence>
<gene>
    <name evidence="13" type="ORF">SAMN05877753_10387</name>
</gene>
<dbReference type="InterPro" id="IPR029056">
    <property type="entry name" value="Ribokinase-like"/>
</dbReference>
<evidence type="ECO:0000256" key="1">
    <source>
        <dbReference type="ARBA" id="ARBA00010688"/>
    </source>
</evidence>
<dbReference type="NCBIfam" id="TIGR03168">
    <property type="entry name" value="1-PFK"/>
    <property type="match status" value="1"/>
</dbReference>
<evidence type="ECO:0000256" key="8">
    <source>
        <dbReference type="ARBA" id="ARBA00032802"/>
    </source>
</evidence>
<dbReference type="PANTHER" id="PTHR46566">
    <property type="entry name" value="1-PHOSPHOFRUCTOKINASE-RELATED"/>
    <property type="match status" value="1"/>
</dbReference>
<comment type="catalytic activity">
    <reaction evidence="9 11">
        <text>beta-D-fructose 1-phosphate + ATP = beta-D-fructose 1,6-bisphosphate + ADP + H(+)</text>
        <dbReference type="Rhea" id="RHEA:14213"/>
        <dbReference type="ChEBI" id="CHEBI:15378"/>
        <dbReference type="ChEBI" id="CHEBI:30616"/>
        <dbReference type="ChEBI" id="CHEBI:32966"/>
        <dbReference type="ChEBI" id="CHEBI:138881"/>
        <dbReference type="ChEBI" id="CHEBI:456216"/>
        <dbReference type="EC" id="2.7.1.56"/>
    </reaction>
</comment>
<reference evidence="13 14" key="1">
    <citation type="submission" date="2017-08" db="EMBL/GenBank/DDBJ databases">
        <authorList>
            <person name="de Groot N.N."/>
        </authorList>
    </citation>
    <scope>NUCLEOTIDE SEQUENCE [LARGE SCALE GENOMIC DNA]</scope>
    <source>
        <strain evidence="13 14">JC228</strain>
    </source>
</reference>
<comment type="similarity">
    <text evidence="1 11">Belongs to the carbohydrate kinase PfkB family.</text>
</comment>
<proteinExistence type="inferred from homology"/>
<keyword evidence="14" id="KW-1185">Reference proteome</keyword>
<evidence type="ECO:0000256" key="11">
    <source>
        <dbReference type="RuleBase" id="RU369061"/>
    </source>
</evidence>
<evidence type="ECO:0000259" key="12">
    <source>
        <dbReference type="Pfam" id="PF00294"/>
    </source>
</evidence>
<dbReference type="AlphaFoldDB" id="A0A285CR11"/>
<sequence>MITTITLNPSVDRSYMIDDFEAGQIFRTSSYGATAGGKGLNVTRVASALGEKVLATGLLGGKSGEFIEAELDKVEGVSHDFVKIEGETRSCIAIVSAGGGQTEILESGPTVSERDLERFLTHYKSLVEKSSIIVASGSILAGMPKTIYTDLIKMAKEQNVPFLLDTSGIALQEGIKAGPTLVKPNLEELEAYVGRKLVNEADVVRAGKQLAENGIVYVVISLGGEGSIVIHHNNVYRVRLPKVEVINPVGSGDSMVAGFAVGLARNYDLIQTIKLASASGTANAVEQSTGSINLEKVQELMAQIVVE</sequence>
<keyword evidence="4 10" id="KW-0808">Transferase</keyword>
<feature type="domain" description="Carbohydrate kinase PfkB" evidence="12">
    <location>
        <begin position="11"/>
        <end position="291"/>
    </location>
</feature>
<organism evidence="13 14">
    <name type="scientific">Bacillus oleivorans</name>
    <dbReference type="NCBI Taxonomy" id="1448271"/>
    <lineage>
        <taxon>Bacteria</taxon>
        <taxon>Bacillati</taxon>
        <taxon>Bacillota</taxon>
        <taxon>Bacilli</taxon>
        <taxon>Bacillales</taxon>
        <taxon>Bacillaceae</taxon>
        <taxon>Bacillus</taxon>
    </lineage>
</organism>
<evidence type="ECO:0000256" key="6">
    <source>
        <dbReference type="ARBA" id="ARBA00022777"/>
    </source>
</evidence>
<dbReference type="EMBL" id="OAOP01000003">
    <property type="protein sequence ID" value="SNX69506.1"/>
    <property type="molecule type" value="Genomic_DNA"/>
</dbReference>
<keyword evidence="7 11" id="KW-0067">ATP-binding</keyword>
<evidence type="ECO:0000313" key="14">
    <source>
        <dbReference type="Proteomes" id="UP000219546"/>
    </source>
</evidence>
<dbReference type="Pfam" id="PF00294">
    <property type="entry name" value="PfkB"/>
    <property type="match status" value="1"/>
</dbReference>
<accession>A0A285CR11</accession>
<dbReference type="FunFam" id="3.40.1190.20:FF:000001">
    <property type="entry name" value="Phosphofructokinase"/>
    <property type="match status" value="1"/>
</dbReference>
<dbReference type="PANTHER" id="PTHR46566:SF5">
    <property type="entry name" value="1-PHOSPHOFRUCTOKINASE"/>
    <property type="match status" value="1"/>
</dbReference>
<comment type="function">
    <text evidence="11">Catalyzes the ATP-dependent phosphorylation of fructose-l-phosphate to fructose-l,6-bisphosphate.</text>
</comment>
<dbReference type="InterPro" id="IPR002173">
    <property type="entry name" value="Carboh/pur_kinase_PfkB_CS"/>
</dbReference>
<evidence type="ECO:0000256" key="9">
    <source>
        <dbReference type="ARBA" id="ARBA00047745"/>
    </source>
</evidence>
<dbReference type="EC" id="2.7.1.56" evidence="2 11"/>
<evidence type="ECO:0000256" key="10">
    <source>
        <dbReference type="PIRNR" id="PIRNR000535"/>
    </source>
</evidence>
<dbReference type="OrthoDB" id="9801219at2"/>
<dbReference type="InterPro" id="IPR017583">
    <property type="entry name" value="Tagatose/fructose_Pkinase"/>
</dbReference>
<dbReference type="PROSITE" id="PS00584">
    <property type="entry name" value="PFKB_KINASES_2"/>
    <property type="match status" value="1"/>
</dbReference>
<dbReference type="RefSeq" id="WP_097158033.1">
    <property type="nucleotide sequence ID" value="NZ_JBEPMQ010000002.1"/>
</dbReference>
<evidence type="ECO:0000256" key="3">
    <source>
        <dbReference type="ARBA" id="ARBA00013596"/>
    </source>
</evidence>